<keyword evidence="2" id="KW-1003">Cell membrane</keyword>
<accession>A0A1L6TBH0</accession>
<dbReference type="InterPro" id="IPR011701">
    <property type="entry name" value="MFS"/>
</dbReference>
<evidence type="ECO:0000256" key="3">
    <source>
        <dbReference type="ARBA" id="ARBA00022692"/>
    </source>
</evidence>
<evidence type="ECO:0000256" key="4">
    <source>
        <dbReference type="ARBA" id="ARBA00022989"/>
    </source>
</evidence>
<evidence type="ECO:0000313" key="6">
    <source>
        <dbReference type="EMBL" id="ALB22677.1"/>
    </source>
</evidence>
<evidence type="ECO:0000256" key="1">
    <source>
        <dbReference type="ARBA" id="ARBA00004651"/>
    </source>
</evidence>
<dbReference type="GO" id="GO:0022857">
    <property type="term" value="F:transmembrane transporter activity"/>
    <property type="evidence" value="ECO:0007669"/>
    <property type="project" value="InterPro"/>
</dbReference>
<reference evidence="6 7" key="1">
    <citation type="journal article" date="2014" name="Genome Announc.">
        <title>Comparative Genome Analysis of Two Isolates of the Fish Pathogen Piscirickettsia salmonis from Different Hosts Reveals Major Differences in Virulence-Associated Secretion Systems.</title>
        <authorList>
            <person name="Bohle H."/>
            <person name="Henriquez P."/>
            <person name="Grothusen H."/>
            <person name="Navas E."/>
            <person name="Sandoval A."/>
            <person name="Bustamante F."/>
            <person name="Bustos P."/>
            <person name="Mancilla M."/>
        </authorList>
    </citation>
    <scope>NUCLEOTIDE SEQUENCE [LARGE SCALE GENOMIC DNA]</scope>
    <source>
        <strain evidence="7">B1-32597</strain>
    </source>
</reference>
<name>A0A1L6TBH0_PISSA</name>
<evidence type="ECO:0000256" key="2">
    <source>
        <dbReference type="ARBA" id="ARBA00022475"/>
    </source>
</evidence>
<keyword evidence="5" id="KW-0472">Membrane</keyword>
<comment type="subcellular location">
    <subcellularLocation>
        <location evidence="1">Cell membrane</location>
        <topology evidence="1">Multi-pass membrane protein</topology>
    </subcellularLocation>
</comment>
<protein>
    <submittedName>
        <fullName evidence="6">Major Facilitator Superfamily protein</fullName>
    </submittedName>
</protein>
<dbReference type="EMBL" id="CP012508">
    <property type="protein sequence ID" value="ALB22677.1"/>
    <property type="molecule type" value="Genomic_DNA"/>
</dbReference>
<evidence type="ECO:0000313" key="7">
    <source>
        <dbReference type="Proteomes" id="UP000029558"/>
    </source>
</evidence>
<dbReference type="InterPro" id="IPR050189">
    <property type="entry name" value="MFS_Efflux_Transporters"/>
</dbReference>
<keyword evidence="3" id="KW-0812">Transmembrane</keyword>
<dbReference type="PANTHER" id="PTHR43124">
    <property type="entry name" value="PURINE EFFLUX PUMP PBUE"/>
    <property type="match status" value="1"/>
</dbReference>
<dbReference type="OrthoDB" id="5614548at2"/>
<dbReference type="Gene3D" id="1.20.1720.10">
    <property type="entry name" value="Multidrug resistance protein D"/>
    <property type="match status" value="1"/>
</dbReference>
<dbReference type="InterPro" id="IPR020846">
    <property type="entry name" value="MFS_dom"/>
</dbReference>
<gene>
    <name evidence="6" type="ORF">KU39_1495</name>
</gene>
<dbReference type="AlphaFoldDB" id="A0A1L6TBH0"/>
<dbReference type="InterPro" id="IPR036259">
    <property type="entry name" value="MFS_trans_sf"/>
</dbReference>
<dbReference type="Proteomes" id="UP000029558">
    <property type="component" value="Chromosome"/>
</dbReference>
<keyword evidence="4" id="KW-1133">Transmembrane helix</keyword>
<dbReference type="PROSITE" id="PS50850">
    <property type="entry name" value="MFS"/>
    <property type="match status" value="1"/>
</dbReference>
<organism evidence="6 7">
    <name type="scientific">Piscirickettsia salmonis</name>
    <dbReference type="NCBI Taxonomy" id="1238"/>
    <lineage>
        <taxon>Bacteria</taxon>
        <taxon>Pseudomonadati</taxon>
        <taxon>Pseudomonadota</taxon>
        <taxon>Gammaproteobacteria</taxon>
        <taxon>Thiotrichales</taxon>
        <taxon>Piscirickettsiaceae</taxon>
        <taxon>Piscirickettsia</taxon>
    </lineage>
</organism>
<dbReference type="PANTHER" id="PTHR43124:SF3">
    <property type="entry name" value="CHLORAMPHENICOL EFFLUX PUMP RV0191"/>
    <property type="match status" value="1"/>
</dbReference>
<dbReference type="GO" id="GO:0005886">
    <property type="term" value="C:plasma membrane"/>
    <property type="evidence" value="ECO:0007669"/>
    <property type="project" value="UniProtKB-SubCell"/>
</dbReference>
<dbReference type="SUPFAM" id="SSF103473">
    <property type="entry name" value="MFS general substrate transporter"/>
    <property type="match status" value="1"/>
</dbReference>
<evidence type="ECO:0000256" key="5">
    <source>
        <dbReference type="ARBA" id="ARBA00023136"/>
    </source>
</evidence>
<sequence>MRLKAGFLVYIPMFLIMTYWGYMKVALPVLPNLLQAFNTSGMVIHQLISLSFILAGLSSIIWGVVIDRLEMQRFLVYITVIGILVLSSVAFTHNIYWWGMTYILSSIIVGGFLVCSRSFVMLYLQNDLQIKKSLSMLMVGGYSSAFLVPFISGWLGSWLSWRYAFLVIPVWLIVLFIIFSQLHSQPEHQQTTKTLRDNIQQMISHLKNKRFRTCLLIIAGCSAVAQSYYIAIAFWLLPAYHVSVQHVAFYLFPILLPGIIMPFFGSAIQQRFSELSIIAFYVALLILAGVLSIGLMWVSHPSSWLWVIPGVLASLTIVGMLPIISFHALQSVTGHYSAASGLIAIAAYSSAGVGIFITSFISLQDFYKEGVFMLIIALWVIMLLKKIYKKPIKQ</sequence>
<dbReference type="Pfam" id="PF07690">
    <property type="entry name" value="MFS_1"/>
    <property type="match status" value="1"/>
</dbReference>
<proteinExistence type="predicted"/>
<dbReference type="RefSeq" id="WP_027242827.1">
    <property type="nucleotide sequence ID" value="NZ_CP012508.1"/>
</dbReference>